<dbReference type="HAMAP" id="MF_00054_B">
    <property type="entry name" value="EF_G_EF_2_B"/>
    <property type="match status" value="1"/>
</dbReference>
<dbReference type="Gene3D" id="3.40.50.300">
    <property type="entry name" value="P-loop containing nucleotide triphosphate hydrolases"/>
    <property type="match status" value="1"/>
</dbReference>
<dbReference type="CDD" id="cd16262">
    <property type="entry name" value="EFG_III"/>
    <property type="match status" value="1"/>
</dbReference>
<dbReference type="PRINTS" id="PR00315">
    <property type="entry name" value="ELONGATNFCT"/>
</dbReference>
<dbReference type="Gene3D" id="3.30.230.10">
    <property type="match status" value="1"/>
</dbReference>
<dbReference type="PANTHER" id="PTHR43261">
    <property type="entry name" value="TRANSLATION ELONGATION FACTOR G-RELATED"/>
    <property type="match status" value="1"/>
</dbReference>
<dbReference type="InterPro" id="IPR004161">
    <property type="entry name" value="EFTu-like_2"/>
</dbReference>
<dbReference type="EMBL" id="CP059066">
    <property type="protein sequence ID" value="QSQ08964.1"/>
    <property type="molecule type" value="Genomic_DNA"/>
</dbReference>
<proteinExistence type="inferred from homology"/>
<dbReference type="FunFam" id="3.30.70.870:FF:000001">
    <property type="entry name" value="Elongation factor G"/>
    <property type="match status" value="1"/>
</dbReference>
<keyword evidence="11" id="KW-1185">Reference proteome</keyword>
<accession>A0A8A0RME1</accession>
<dbReference type="InterPro" id="IPR005225">
    <property type="entry name" value="Small_GTP-bd"/>
</dbReference>
<dbReference type="GO" id="GO:0032790">
    <property type="term" value="P:ribosome disassembly"/>
    <property type="evidence" value="ECO:0007669"/>
    <property type="project" value="TreeGrafter"/>
</dbReference>
<dbReference type="SUPFAM" id="SSF52540">
    <property type="entry name" value="P-loop containing nucleoside triphosphate hydrolases"/>
    <property type="match status" value="1"/>
</dbReference>
<name>A0A8A0RME1_9FIRM</name>
<dbReference type="Pfam" id="PF14492">
    <property type="entry name" value="EFG_III"/>
    <property type="match status" value="1"/>
</dbReference>
<dbReference type="PROSITE" id="PS00301">
    <property type="entry name" value="G_TR_1"/>
    <property type="match status" value="1"/>
</dbReference>
<dbReference type="InterPro" id="IPR000795">
    <property type="entry name" value="T_Tr_GTP-bd_dom"/>
</dbReference>
<evidence type="ECO:0000256" key="3">
    <source>
        <dbReference type="ARBA" id="ARBA00022741"/>
    </source>
</evidence>
<dbReference type="AlphaFoldDB" id="A0A8A0RME1"/>
<dbReference type="GO" id="GO:0005525">
    <property type="term" value="F:GTP binding"/>
    <property type="evidence" value="ECO:0007669"/>
    <property type="project" value="UniProtKB-UniRule"/>
</dbReference>
<feature type="binding site" evidence="7">
    <location>
        <begin position="135"/>
        <end position="138"/>
    </location>
    <ligand>
        <name>GTP</name>
        <dbReference type="ChEBI" id="CHEBI:37565"/>
    </ligand>
</feature>
<dbReference type="InterPro" id="IPR035649">
    <property type="entry name" value="EFG_V"/>
</dbReference>
<dbReference type="GO" id="GO:0005737">
    <property type="term" value="C:cytoplasm"/>
    <property type="evidence" value="ECO:0007669"/>
    <property type="project" value="UniProtKB-SubCell"/>
</dbReference>
<dbReference type="SUPFAM" id="SSF54980">
    <property type="entry name" value="EF-G C-terminal domain-like"/>
    <property type="match status" value="2"/>
</dbReference>
<dbReference type="CDD" id="cd04088">
    <property type="entry name" value="EFG_mtEFG_II"/>
    <property type="match status" value="1"/>
</dbReference>
<dbReference type="SUPFAM" id="SSF50447">
    <property type="entry name" value="Translation proteins"/>
    <property type="match status" value="1"/>
</dbReference>
<feature type="binding site" evidence="7">
    <location>
        <begin position="81"/>
        <end position="85"/>
    </location>
    <ligand>
        <name>GTP</name>
        <dbReference type="ChEBI" id="CHEBI:37565"/>
    </ligand>
</feature>
<dbReference type="GO" id="GO:0003746">
    <property type="term" value="F:translation elongation factor activity"/>
    <property type="evidence" value="ECO:0007669"/>
    <property type="project" value="UniProtKB-UniRule"/>
</dbReference>
<keyword evidence="6 7" id="KW-0342">GTP-binding</keyword>
<dbReference type="CDD" id="cd01886">
    <property type="entry name" value="EF-G"/>
    <property type="match status" value="1"/>
</dbReference>
<keyword evidence="4 7" id="KW-0251">Elongation factor</keyword>
<evidence type="ECO:0000256" key="7">
    <source>
        <dbReference type="HAMAP-Rule" id="MF_00054"/>
    </source>
</evidence>
<dbReference type="InterPro" id="IPR009000">
    <property type="entry name" value="Transl_B-barrel_sf"/>
</dbReference>
<comment type="subcellular location">
    <subcellularLocation>
        <location evidence="7">Cytoplasm</location>
    </subcellularLocation>
</comment>
<comment type="function">
    <text evidence="7">Catalyzes the GTP-dependent ribosomal translocation step during translation elongation. During this step, the ribosome changes from the pre-translocational (PRE) to the post-translocational (POST) state as the newly formed A-site-bound peptidyl-tRNA and P-site-bound deacylated tRNA move to the P and E sites, respectively. Catalyzes the coordinated movement of the two tRNA molecules, the mRNA and conformational changes in the ribosome.</text>
</comment>
<dbReference type="SMART" id="SM00889">
    <property type="entry name" value="EFG_IV"/>
    <property type="match status" value="1"/>
</dbReference>
<dbReference type="NCBIfam" id="TIGR00231">
    <property type="entry name" value="small_GTP"/>
    <property type="match status" value="1"/>
</dbReference>
<dbReference type="Proteomes" id="UP000662904">
    <property type="component" value="Chromosome"/>
</dbReference>
<feature type="binding site" evidence="7">
    <location>
        <begin position="17"/>
        <end position="24"/>
    </location>
    <ligand>
        <name>GTP</name>
        <dbReference type="ChEBI" id="CHEBI:37565"/>
    </ligand>
</feature>
<dbReference type="InterPro" id="IPR031157">
    <property type="entry name" value="G_TR_CS"/>
</dbReference>
<dbReference type="NCBIfam" id="NF009891">
    <property type="entry name" value="PRK13351.1-1"/>
    <property type="match status" value="1"/>
</dbReference>
<evidence type="ECO:0000313" key="11">
    <source>
        <dbReference type="Proteomes" id="UP000662904"/>
    </source>
</evidence>
<evidence type="ECO:0000313" key="10">
    <source>
        <dbReference type="EMBL" id="QSQ08964.1"/>
    </source>
</evidence>
<dbReference type="InterPro" id="IPR020568">
    <property type="entry name" value="Ribosomal_Su5_D2-typ_SF"/>
</dbReference>
<evidence type="ECO:0000256" key="2">
    <source>
        <dbReference type="ARBA" id="ARBA00017872"/>
    </source>
</evidence>
<dbReference type="CDD" id="cd01434">
    <property type="entry name" value="EFG_mtEFG1_IV"/>
    <property type="match status" value="1"/>
</dbReference>
<dbReference type="InterPro" id="IPR005517">
    <property type="entry name" value="Transl_elong_EFG/EF2_IV"/>
</dbReference>
<dbReference type="GO" id="GO:0003924">
    <property type="term" value="F:GTPase activity"/>
    <property type="evidence" value="ECO:0007669"/>
    <property type="project" value="InterPro"/>
</dbReference>
<dbReference type="NCBIfam" id="TIGR00484">
    <property type="entry name" value="EF-G"/>
    <property type="match status" value="1"/>
</dbReference>
<dbReference type="NCBIfam" id="NF009379">
    <property type="entry name" value="PRK12740.1-3"/>
    <property type="match status" value="1"/>
</dbReference>
<dbReference type="SUPFAM" id="SSF54211">
    <property type="entry name" value="Ribosomal protein S5 domain 2-like"/>
    <property type="match status" value="1"/>
</dbReference>
<dbReference type="NCBIfam" id="NF009381">
    <property type="entry name" value="PRK12740.1-5"/>
    <property type="match status" value="1"/>
</dbReference>
<dbReference type="Pfam" id="PF00009">
    <property type="entry name" value="GTP_EFTU"/>
    <property type="match status" value="1"/>
</dbReference>
<dbReference type="CDD" id="cd03713">
    <property type="entry name" value="EFG_mtEFG_C"/>
    <property type="match status" value="1"/>
</dbReference>
<dbReference type="SMART" id="SM00838">
    <property type="entry name" value="EFG_C"/>
    <property type="match status" value="1"/>
</dbReference>
<dbReference type="InterPro" id="IPR041095">
    <property type="entry name" value="EFG_II"/>
</dbReference>
<sequence length="688" mass="76846">MPRQFPLEKTRNIGIMAHIDAGKTTTTERILFYTGKVHKMGEVHDGAAVMDWMEQEQERGITITSAATTCLWKGYRINIIDTPGHVDFTVEVERSLRVLDGSVAVFCAKGGVEPQSETVWRQADKYRVPRIAYVNKMDIVGADFFNVMEMMRQRLGANPVAVQLPIGREASFSGIIDLIREKAIYYLDDLGTRSDETQVPEEMQDLVKEQREKLLETLAEYDEGIMMKYLEGEEIPEEEIKRAIRKATLEVRITPVLCGSSYKNKGVQLLLDAIVDYLPSPTDVPDIRGIDPDTGEESTRKSGDSEPFSALAFKIMADPYVGKLTFFRVYSGTLKSGSYVYNSTKNKKERIGRILQMHANHREEIDEVSTGDIAAAVGLKDTTTGDTLCDEQHPIILESMQFPEPVISVAIEPKTKADQEKMSISLQKLSEEDPTFRTYTDPETGQTIISGMGELHLEIIVDRLLREFKVEANVGKPQVAYKETITKPIKAEGKFIRQSGGRGQYGHVWIEIEPADRGQGYEFVNKVVGGVIPKEYIPAVDLGIRDAMESGTLAGYPVVDVKATLYDGSYHEVDSSEMAFRIAGSIAFKEGMKKANPVLLEPVMKVEVIVPEEYMGDVMGDINARRGRIEGMEPRAGAAVIRGFVPLAEMFGYATDLRSKTQGRGTYTMQFSHYEEIPKNIVDKIIAK</sequence>
<dbReference type="Pfam" id="PF03144">
    <property type="entry name" value="GTP_EFTU_D2"/>
    <property type="match status" value="1"/>
</dbReference>
<evidence type="ECO:0000256" key="8">
    <source>
        <dbReference type="SAM" id="MobiDB-lite"/>
    </source>
</evidence>
<keyword evidence="7" id="KW-0963">Cytoplasm</keyword>
<protein>
    <recommendedName>
        <fullName evidence="2 7">Elongation factor G</fullName>
        <shortName evidence="7">EF-G</shortName>
    </recommendedName>
</protein>
<feature type="region of interest" description="Disordered" evidence="8">
    <location>
        <begin position="285"/>
        <end position="305"/>
    </location>
</feature>
<dbReference type="InterPro" id="IPR009022">
    <property type="entry name" value="EFG_III"/>
</dbReference>
<evidence type="ECO:0000256" key="1">
    <source>
        <dbReference type="ARBA" id="ARBA00005870"/>
    </source>
</evidence>
<dbReference type="PANTHER" id="PTHR43261:SF1">
    <property type="entry name" value="RIBOSOME-RELEASING FACTOR 2, MITOCHONDRIAL"/>
    <property type="match status" value="1"/>
</dbReference>
<dbReference type="KEGG" id="kme:H0A61_01321"/>
<dbReference type="Pfam" id="PF03764">
    <property type="entry name" value="EFG_IV"/>
    <property type="match status" value="1"/>
</dbReference>
<dbReference type="InterPro" id="IPR000640">
    <property type="entry name" value="EFG_V-like"/>
</dbReference>
<evidence type="ECO:0000256" key="5">
    <source>
        <dbReference type="ARBA" id="ARBA00022917"/>
    </source>
</evidence>
<evidence type="ECO:0000256" key="6">
    <source>
        <dbReference type="ARBA" id="ARBA00023134"/>
    </source>
</evidence>
<dbReference type="RefSeq" id="WP_206709158.1">
    <property type="nucleotide sequence ID" value="NZ_CP059066.1"/>
</dbReference>
<dbReference type="Gene3D" id="3.30.70.870">
    <property type="entry name" value="Elongation Factor G (Translational Gtpase), domain 3"/>
    <property type="match status" value="1"/>
</dbReference>
<evidence type="ECO:0000256" key="4">
    <source>
        <dbReference type="ARBA" id="ARBA00022768"/>
    </source>
</evidence>
<dbReference type="PROSITE" id="PS51722">
    <property type="entry name" value="G_TR_2"/>
    <property type="match status" value="1"/>
</dbReference>
<dbReference type="FunFam" id="3.30.230.10:FF:000003">
    <property type="entry name" value="Elongation factor G"/>
    <property type="match status" value="1"/>
</dbReference>
<keyword evidence="3 7" id="KW-0547">Nucleotide-binding</keyword>
<reference evidence="10" key="1">
    <citation type="submission" date="2020-07" db="EMBL/GenBank/DDBJ databases">
        <title>Koleobacter methoxysyntrophicus gen. nov., sp. nov., a novel anaerobic bacterium isolated from deep subsurface oil field and proposal of Koleobacterales ord. nov. in the phylum Firmicutes.</title>
        <authorList>
            <person name="Sakamoto S."/>
            <person name="Tamaki H."/>
        </authorList>
    </citation>
    <scope>NUCLEOTIDE SEQUENCE</scope>
    <source>
        <strain evidence="10">NRmbB1</strain>
    </source>
</reference>
<dbReference type="InterPro" id="IPR014721">
    <property type="entry name" value="Ribsml_uS5_D2-typ_fold_subgr"/>
</dbReference>
<feature type="domain" description="Tr-type G" evidence="9">
    <location>
        <begin position="8"/>
        <end position="282"/>
    </location>
</feature>
<dbReference type="FunFam" id="3.40.50.300:FF:000029">
    <property type="entry name" value="Elongation factor G"/>
    <property type="match status" value="1"/>
</dbReference>
<dbReference type="InterPro" id="IPR027417">
    <property type="entry name" value="P-loop_NTPase"/>
</dbReference>
<dbReference type="FunFam" id="2.40.30.10:FF:000006">
    <property type="entry name" value="Elongation factor G"/>
    <property type="match status" value="1"/>
</dbReference>
<dbReference type="FunFam" id="3.30.70.240:FF:000001">
    <property type="entry name" value="Elongation factor G"/>
    <property type="match status" value="1"/>
</dbReference>
<organism evidence="10 11">
    <name type="scientific">Koleobacter methoxysyntrophicus</name>
    <dbReference type="NCBI Taxonomy" id="2751313"/>
    <lineage>
        <taxon>Bacteria</taxon>
        <taxon>Bacillati</taxon>
        <taxon>Bacillota</taxon>
        <taxon>Clostridia</taxon>
        <taxon>Koleobacterales</taxon>
        <taxon>Koleobacteraceae</taxon>
        <taxon>Koleobacter</taxon>
    </lineage>
</organism>
<dbReference type="Pfam" id="PF00679">
    <property type="entry name" value="EFG_C"/>
    <property type="match status" value="1"/>
</dbReference>
<dbReference type="InterPro" id="IPR035647">
    <property type="entry name" value="EFG_III/V"/>
</dbReference>
<evidence type="ECO:0000259" key="9">
    <source>
        <dbReference type="PROSITE" id="PS51722"/>
    </source>
</evidence>
<keyword evidence="5 7" id="KW-0648">Protein biosynthesis</keyword>
<dbReference type="InterPro" id="IPR047872">
    <property type="entry name" value="EFG_IV"/>
</dbReference>
<dbReference type="Gene3D" id="2.40.30.10">
    <property type="entry name" value="Translation factors"/>
    <property type="match status" value="1"/>
</dbReference>
<feature type="compositionally biased region" description="Basic and acidic residues" evidence="8">
    <location>
        <begin position="285"/>
        <end position="304"/>
    </location>
</feature>
<dbReference type="Gene3D" id="3.30.70.240">
    <property type="match status" value="1"/>
</dbReference>
<comment type="similarity">
    <text evidence="1 7">Belongs to the TRAFAC class translation factor GTPase superfamily. Classic translation factor GTPase family. EF-G/EF-2 subfamily.</text>
</comment>
<dbReference type="InterPro" id="IPR004540">
    <property type="entry name" value="Transl_elong_EFG/EF2"/>
</dbReference>
<gene>
    <name evidence="10" type="primary">fusA_2</name>
    <name evidence="7" type="synonym">fusA</name>
    <name evidence="10" type="ORF">H0A61_01321</name>
</gene>